<dbReference type="EMBL" id="JACJII010000001">
    <property type="protein sequence ID" value="MBA9006203.1"/>
    <property type="molecule type" value="Genomic_DNA"/>
</dbReference>
<evidence type="ECO:0000256" key="1">
    <source>
        <dbReference type="SAM" id="MobiDB-lite"/>
    </source>
</evidence>
<dbReference type="PROSITE" id="PS51318">
    <property type="entry name" value="TAT"/>
    <property type="match status" value="1"/>
</dbReference>
<keyword evidence="2" id="KW-0732">Signal</keyword>
<evidence type="ECO:0000313" key="3">
    <source>
        <dbReference type="EMBL" id="MBA9006203.1"/>
    </source>
</evidence>
<accession>A0A7W3N272</accession>
<evidence type="ECO:0000313" key="4">
    <source>
        <dbReference type="Proteomes" id="UP000539313"/>
    </source>
</evidence>
<sequence>MDNGRRRGLRAVAAMAAGCAVLAGCGIPSEASSVASVPPPVAPPPPVASTLPAPTPSPTTPAPTIGARATVTTTPKKLSKGWRVTVYYTAVESFHDGPRKRVKGCLVSGCQEPEQDLGSYPESFVKAVQTEGAGRITSGPHAGKYLAWSRRVGHFWLDDIARDAVNKPLRPWVTAAADRTVLERGSRFVIAECGTGHAGRPIPAEVCERFRQAYWEVVDVFAPGYGGEHHADVYIGEETGPDFTRSPFYTTLDGAVLGLY</sequence>
<gene>
    <name evidence="3" type="ORF">HNR21_005085</name>
</gene>
<feature type="chain" id="PRO_5039212674" evidence="2">
    <location>
        <begin position="24"/>
        <end position="260"/>
    </location>
</feature>
<dbReference type="AlphaFoldDB" id="A0A7W3N272"/>
<dbReference type="InterPro" id="IPR006311">
    <property type="entry name" value="TAT_signal"/>
</dbReference>
<dbReference type="PROSITE" id="PS51257">
    <property type="entry name" value="PROKAR_LIPOPROTEIN"/>
    <property type="match status" value="1"/>
</dbReference>
<organism evidence="3 4">
    <name type="scientific">Thermomonospora cellulosilytica</name>
    <dbReference type="NCBI Taxonomy" id="1411118"/>
    <lineage>
        <taxon>Bacteria</taxon>
        <taxon>Bacillati</taxon>
        <taxon>Actinomycetota</taxon>
        <taxon>Actinomycetes</taxon>
        <taxon>Streptosporangiales</taxon>
        <taxon>Thermomonosporaceae</taxon>
        <taxon>Thermomonospora</taxon>
    </lineage>
</organism>
<feature type="compositionally biased region" description="Pro residues" evidence="1">
    <location>
        <begin position="37"/>
        <end position="61"/>
    </location>
</feature>
<protein>
    <submittedName>
        <fullName evidence="3">Uncharacterized protein</fullName>
    </submittedName>
</protein>
<feature type="signal peptide" evidence="2">
    <location>
        <begin position="1"/>
        <end position="23"/>
    </location>
</feature>
<feature type="region of interest" description="Disordered" evidence="1">
    <location>
        <begin position="33"/>
        <end position="65"/>
    </location>
</feature>
<dbReference type="RefSeq" id="WP_312881258.1">
    <property type="nucleotide sequence ID" value="NZ_JACJII010000001.1"/>
</dbReference>
<name>A0A7W3N272_9ACTN</name>
<keyword evidence="4" id="KW-1185">Reference proteome</keyword>
<evidence type="ECO:0000256" key="2">
    <source>
        <dbReference type="SAM" id="SignalP"/>
    </source>
</evidence>
<proteinExistence type="predicted"/>
<dbReference type="Proteomes" id="UP000539313">
    <property type="component" value="Unassembled WGS sequence"/>
</dbReference>
<reference evidence="3 4" key="1">
    <citation type="submission" date="2020-08" db="EMBL/GenBank/DDBJ databases">
        <title>Sequencing the genomes of 1000 actinobacteria strains.</title>
        <authorList>
            <person name="Klenk H.-P."/>
        </authorList>
    </citation>
    <scope>NUCLEOTIDE SEQUENCE [LARGE SCALE GENOMIC DNA]</scope>
    <source>
        <strain evidence="3 4">DSM 45823</strain>
    </source>
</reference>
<comment type="caution">
    <text evidence="3">The sequence shown here is derived from an EMBL/GenBank/DDBJ whole genome shotgun (WGS) entry which is preliminary data.</text>
</comment>